<feature type="non-terminal residue" evidence="1">
    <location>
        <position position="1"/>
    </location>
</feature>
<reference evidence="1" key="1">
    <citation type="submission" date="2018-05" db="EMBL/GenBank/DDBJ databases">
        <authorList>
            <person name="Lanie J.A."/>
            <person name="Ng W.-L."/>
            <person name="Kazmierczak K.M."/>
            <person name="Andrzejewski T.M."/>
            <person name="Davidsen T.M."/>
            <person name="Wayne K.J."/>
            <person name="Tettelin H."/>
            <person name="Glass J.I."/>
            <person name="Rusch D."/>
            <person name="Podicherti R."/>
            <person name="Tsui H.-C.T."/>
            <person name="Winkler M.E."/>
        </authorList>
    </citation>
    <scope>NUCLEOTIDE SEQUENCE</scope>
</reference>
<gene>
    <name evidence="1" type="ORF">METZ01_LOCUS370427</name>
</gene>
<protein>
    <submittedName>
        <fullName evidence="1">Uncharacterized protein</fullName>
    </submittedName>
</protein>
<organism evidence="1">
    <name type="scientific">marine metagenome</name>
    <dbReference type="NCBI Taxonomy" id="408172"/>
    <lineage>
        <taxon>unclassified sequences</taxon>
        <taxon>metagenomes</taxon>
        <taxon>ecological metagenomes</taxon>
    </lineage>
</organism>
<accession>A0A382T6E4</accession>
<proteinExistence type="predicted"/>
<dbReference type="EMBL" id="UINC01134188">
    <property type="protein sequence ID" value="SVD17573.1"/>
    <property type="molecule type" value="Genomic_DNA"/>
</dbReference>
<sequence length="56" mass="6666">VPELEKPQSSLLQEMETEPGKYHRRVSDWEVYSEQARHTPEKVLQVVRKWISESSQ</sequence>
<evidence type="ECO:0000313" key="1">
    <source>
        <dbReference type="EMBL" id="SVD17573.1"/>
    </source>
</evidence>
<dbReference type="AlphaFoldDB" id="A0A382T6E4"/>
<name>A0A382T6E4_9ZZZZ</name>